<gene>
    <name evidence="1" type="ORF">IM816_12550</name>
</gene>
<proteinExistence type="predicted"/>
<name>A0ABY4T027_9GAMM</name>
<organism evidence="1 2">
    <name type="scientific">Luteibacter flocculans</name>
    <dbReference type="NCBI Taxonomy" id="2780091"/>
    <lineage>
        <taxon>Bacteria</taxon>
        <taxon>Pseudomonadati</taxon>
        <taxon>Pseudomonadota</taxon>
        <taxon>Gammaproteobacteria</taxon>
        <taxon>Lysobacterales</taxon>
        <taxon>Rhodanobacteraceae</taxon>
        <taxon>Luteibacter</taxon>
    </lineage>
</organism>
<evidence type="ECO:0000313" key="2">
    <source>
        <dbReference type="Proteomes" id="UP001056681"/>
    </source>
</evidence>
<sequence length="281" mass="30791">MPRIGTVLLAVIAIVGCVRPPPTGTTGRLVFYAGNDGQGKVVCTVPVKDGTFLRSTFAERACGNDEIHSLRYENAKQDAALWIYDRPDCGDSEDNTVITFTASAPSVVVKTFDESGTHQGYDITYSHPNDVKGKASCFIVNVPGTGPQANTGLGKGAKAVAFVRFYEGYGASQSNICTYTANTLPFFLKERICKNDEAKSVTFENTPPGSSLYVHDATNYATSDDYSHIVTLREARPRIVVWYFEVTETKPDYAIRYYWEDGRLDGKVSSIIIDLPKPPGR</sequence>
<dbReference type="RefSeq" id="WP_250338344.1">
    <property type="nucleotide sequence ID" value="NZ_CP063231.1"/>
</dbReference>
<evidence type="ECO:0000313" key="1">
    <source>
        <dbReference type="EMBL" id="URL57460.1"/>
    </source>
</evidence>
<protein>
    <submittedName>
        <fullName evidence="1">Uncharacterized protein</fullName>
    </submittedName>
</protein>
<dbReference type="Proteomes" id="UP001056681">
    <property type="component" value="Chromosome"/>
</dbReference>
<keyword evidence="2" id="KW-1185">Reference proteome</keyword>
<accession>A0ABY4T027</accession>
<dbReference type="PROSITE" id="PS51257">
    <property type="entry name" value="PROKAR_LIPOPROTEIN"/>
    <property type="match status" value="1"/>
</dbReference>
<dbReference type="EMBL" id="CP063231">
    <property type="protein sequence ID" value="URL57460.1"/>
    <property type="molecule type" value="Genomic_DNA"/>
</dbReference>
<reference evidence="1" key="1">
    <citation type="submission" date="2020-10" db="EMBL/GenBank/DDBJ databases">
        <title>Whole-genome sequence of Luteibacter sp. EIF3.</title>
        <authorList>
            <person name="Friedrich I."/>
            <person name="Hertel R."/>
            <person name="Daniel R."/>
        </authorList>
    </citation>
    <scope>NUCLEOTIDE SEQUENCE</scope>
    <source>
        <strain evidence="1">EIF3</strain>
    </source>
</reference>